<feature type="compositionally biased region" description="Basic residues" evidence="1">
    <location>
        <begin position="54"/>
        <end position="63"/>
    </location>
</feature>
<evidence type="ECO:0000256" key="1">
    <source>
        <dbReference type="SAM" id="MobiDB-lite"/>
    </source>
</evidence>
<dbReference type="AlphaFoldDB" id="A0A7R9GB03"/>
<feature type="compositionally biased region" description="Polar residues" evidence="1">
    <location>
        <begin position="24"/>
        <end position="42"/>
    </location>
</feature>
<accession>A0A7R9GB03</accession>
<organism evidence="2">
    <name type="scientific">Notodromas monacha</name>
    <dbReference type="NCBI Taxonomy" id="399045"/>
    <lineage>
        <taxon>Eukaryota</taxon>
        <taxon>Metazoa</taxon>
        <taxon>Ecdysozoa</taxon>
        <taxon>Arthropoda</taxon>
        <taxon>Crustacea</taxon>
        <taxon>Oligostraca</taxon>
        <taxon>Ostracoda</taxon>
        <taxon>Podocopa</taxon>
        <taxon>Podocopida</taxon>
        <taxon>Cypridocopina</taxon>
        <taxon>Cypridoidea</taxon>
        <taxon>Cyprididae</taxon>
        <taxon>Notodromas</taxon>
    </lineage>
</organism>
<evidence type="ECO:0000313" key="2">
    <source>
        <dbReference type="EMBL" id="CAD7274419.1"/>
    </source>
</evidence>
<dbReference type="Proteomes" id="UP000678499">
    <property type="component" value="Unassembled WGS sequence"/>
</dbReference>
<reference evidence="2" key="1">
    <citation type="submission" date="2020-11" db="EMBL/GenBank/DDBJ databases">
        <authorList>
            <person name="Tran Van P."/>
        </authorList>
    </citation>
    <scope>NUCLEOTIDE SEQUENCE</scope>
</reference>
<keyword evidence="3" id="KW-1185">Reference proteome</keyword>
<dbReference type="EMBL" id="OA882284">
    <property type="protein sequence ID" value="CAD7274419.1"/>
    <property type="molecule type" value="Genomic_DNA"/>
</dbReference>
<dbReference type="EMBL" id="CAJPEX010000247">
    <property type="protein sequence ID" value="CAG0914571.1"/>
    <property type="molecule type" value="Genomic_DNA"/>
</dbReference>
<protein>
    <submittedName>
        <fullName evidence="2">Uncharacterized protein</fullName>
    </submittedName>
</protein>
<sequence>MSETESPIECANPRNSDVAVVAQESAQKSDWISSEELSTAGSSDEDDHDFTANLKKRAKKKKKSAEQQQIVAEEGSLIPDVRPKTVDDNPEPS</sequence>
<gene>
    <name evidence="2" type="ORF">NMOB1V02_LOCUS2250</name>
</gene>
<evidence type="ECO:0000313" key="3">
    <source>
        <dbReference type="Proteomes" id="UP000678499"/>
    </source>
</evidence>
<name>A0A7R9GB03_9CRUS</name>
<feature type="region of interest" description="Disordered" evidence="1">
    <location>
        <begin position="1"/>
        <end position="93"/>
    </location>
</feature>
<proteinExistence type="predicted"/>